<evidence type="ECO:0000313" key="2">
    <source>
        <dbReference type="EnsemblPlants" id="LPERR04G13400.1"/>
    </source>
</evidence>
<proteinExistence type="predicted"/>
<organism evidence="2 3">
    <name type="scientific">Leersia perrieri</name>
    <dbReference type="NCBI Taxonomy" id="77586"/>
    <lineage>
        <taxon>Eukaryota</taxon>
        <taxon>Viridiplantae</taxon>
        <taxon>Streptophyta</taxon>
        <taxon>Embryophyta</taxon>
        <taxon>Tracheophyta</taxon>
        <taxon>Spermatophyta</taxon>
        <taxon>Magnoliopsida</taxon>
        <taxon>Liliopsida</taxon>
        <taxon>Poales</taxon>
        <taxon>Poaceae</taxon>
        <taxon>BOP clade</taxon>
        <taxon>Oryzoideae</taxon>
        <taxon>Oryzeae</taxon>
        <taxon>Oryzinae</taxon>
        <taxon>Leersia</taxon>
    </lineage>
</organism>
<name>A0A0D9W6G0_9ORYZ</name>
<feature type="region of interest" description="Disordered" evidence="1">
    <location>
        <begin position="62"/>
        <end position="117"/>
    </location>
</feature>
<dbReference type="HOGENOM" id="CLU_1317124_0_0_1"/>
<accession>A0A0D9W6G0</accession>
<dbReference type="EnsemblPlants" id="LPERR04G13400.1">
    <property type="protein sequence ID" value="LPERR04G13400.1"/>
    <property type="gene ID" value="LPERR04G13400"/>
</dbReference>
<dbReference type="AlphaFoldDB" id="A0A0D9W6G0"/>
<evidence type="ECO:0000313" key="3">
    <source>
        <dbReference type="Proteomes" id="UP000032180"/>
    </source>
</evidence>
<sequence length="209" mass="21870">MAERRSRERDAPAPSCCLPWRSLVHGCVEALRRPAPAEVLAGRAACLCGRTIERFGCGHSRHRPEEEASTMEPPSCAICLPSGGMPPATERGDDDDSDKSPSPVYSSADAPGEGKPLVLLPPPPSRFVRAPAMARQGQDQASSSIVAVQIGPCRGGAGSSGSTAIGDFGSGFRGGGEIVVIAAAVIEIISVFSTDDWVLIVFLKIKYIV</sequence>
<keyword evidence="3" id="KW-1185">Reference proteome</keyword>
<dbReference type="Proteomes" id="UP000032180">
    <property type="component" value="Chromosome 4"/>
</dbReference>
<reference evidence="2 3" key="1">
    <citation type="submission" date="2012-08" db="EMBL/GenBank/DDBJ databases">
        <title>Oryza genome evolution.</title>
        <authorList>
            <person name="Wing R.A."/>
        </authorList>
    </citation>
    <scope>NUCLEOTIDE SEQUENCE</scope>
</reference>
<reference evidence="2" key="3">
    <citation type="submission" date="2015-04" db="UniProtKB">
        <authorList>
            <consortium name="EnsemblPlants"/>
        </authorList>
    </citation>
    <scope>IDENTIFICATION</scope>
</reference>
<dbReference type="Gramene" id="LPERR04G13400.1">
    <property type="protein sequence ID" value="LPERR04G13400.1"/>
    <property type="gene ID" value="LPERR04G13400"/>
</dbReference>
<evidence type="ECO:0000256" key="1">
    <source>
        <dbReference type="SAM" id="MobiDB-lite"/>
    </source>
</evidence>
<reference evidence="3" key="2">
    <citation type="submission" date="2013-12" db="EMBL/GenBank/DDBJ databases">
        <authorList>
            <person name="Yu Y."/>
            <person name="Lee S."/>
            <person name="de Baynast K."/>
            <person name="Wissotski M."/>
            <person name="Liu L."/>
            <person name="Talag J."/>
            <person name="Goicoechea J."/>
            <person name="Angelova A."/>
            <person name="Jetty R."/>
            <person name="Kudrna D."/>
            <person name="Golser W."/>
            <person name="Rivera L."/>
            <person name="Zhang J."/>
            <person name="Wing R."/>
        </authorList>
    </citation>
    <scope>NUCLEOTIDE SEQUENCE</scope>
</reference>
<protein>
    <submittedName>
        <fullName evidence="2">Uncharacterized protein</fullName>
    </submittedName>
</protein>